<comment type="caution">
    <text evidence="1">The sequence shown here is derived from an EMBL/GenBank/DDBJ whole genome shotgun (WGS) entry which is preliminary data.</text>
</comment>
<dbReference type="EMBL" id="JARKNE010000009">
    <property type="protein sequence ID" value="KAK5803312.1"/>
    <property type="molecule type" value="Genomic_DNA"/>
</dbReference>
<evidence type="ECO:0000313" key="1">
    <source>
        <dbReference type="EMBL" id="KAK5803312.1"/>
    </source>
</evidence>
<accession>A0ABR0NPP8</accession>
<evidence type="ECO:0008006" key="3">
    <source>
        <dbReference type="Google" id="ProtNLM"/>
    </source>
</evidence>
<organism evidence="1 2">
    <name type="scientific">Gossypium arboreum</name>
    <name type="common">Tree cotton</name>
    <name type="synonym">Gossypium nanking</name>
    <dbReference type="NCBI Taxonomy" id="29729"/>
    <lineage>
        <taxon>Eukaryota</taxon>
        <taxon>Viridiplantae</taxon>
        <taxon>Streptophyta</taxon>
        <taxon>Embryophyta</taxon>
        <taxon>Tracheophyta</taxon>
        <taxon>Spermatophyta</taxon>
        <taxon>Magnoliopsida</taxon>
        <taxon>eudicotyledons</taxon>
        <taxon>Gunneridae</taxon>
        <taxon>Pentapetalae</taxon>
        <taxon>rosids</taxon>
        <taxon>malvids</taxon>
        <taxon>Malvales</taxon>
        <taxon>Malvaceae</taxon>
        <taxon>Malvoideae</taxon>
        <taxon>Gossypium</taxon>
    </lineage>
</organism>
<protein>
    <recommendedName>
        <fullName evidence="3">Serine/threonine-protein phosphatase 7 long form homolog</fullName>
    </recommendedName>
</protein>
<gene>
    <name evidence="1" type="ORF">PVK06_030957</name>
</gene>
<reference evidence="1 2" key="1">
    <citation type="submission" date="2023-03" db="EMBL/GenBank/DDBJ databases">
        <title>WGS of Gossypium arboreum.</title>
        <authorList>
            <person name="Yu D."/>
        </authorList>
    </citation>
    <scope>NUCLEOTIDE SEQUENCE [LARGE SCALE GENOMIC DNA]</scope>
    <source>
        <tissue evidence="1">Leaf</tissue>
    </source>
</reference>
<dbReference type="Proteomes" id="UP001358586">
    <property type="component" value="Chromosome 9"/>
</dbReference>
<sequence>MAEDQILQCHIRNLPIPPSLLIEPCLREVGFWHVALVVWGCKLDPKLVSVLVERWRPETYTFYFPCGLVLETINEGQIEMAWLQRNFVTLDEDSTKVKENDMLGHTSFRSSGLS</sequence>
<keyword evidence="2" id="KW-1185">Reference proteome</keyword>
<proteinExistence type="predicted"/>
<evidence type="ECO:0000313" key="2">
    <source>
        <dbReference type="Proteomes" id="UP001358586"/>
    </source>
</evidence>
<name>A0ABR0NPP8_GOSAR</name>